<accession>A0A0J8UH84</accession>
<dbReference type="RefSeq" id="WP_019343859.1">
    <property type="nucleotide sequence ID" value="NZ_AGSZ01000090.1"/>
</dbReference>
<name>A0A0J8UH84_9MYCO</name>
<gene>
    <name evidence="1" type="ORF">ACT17_02810</name>
</gene>
<reference evidence="1 2" key="1">
    <citation type="submission" date="2015-06" db="EMBL/GenBank/DDBJ databases">
        <title>Genome sequence of Mycobacterium conceptionense strain MLE.</title>
        <authorList>
            <person name="Greninger A.L."/>
            <person name="Cunningham G."/>
            <person name="Chiu C.Y."/>
            <person name="Miller S."/>
        </authorList>
    </citation>
    <scope>NUCLEOTIDE SEQUENCE [LARGE SCALE GENOMIC DNA]</scope>
    <source>
        <strain evidence="1 2">MLE</strain>
    </source>
</reference>
<dbReference type="AlphaFoldDB" id="A0A0J8UH84"/>
<evidence type="ECO:0000313" key="1">
    <source>
        <dbReference type="EMBL" id="KMV20596.1"/>
    </source>
</evidence>
<comment type="caution">
    <text evidence="1">The sequence shown here is derived from an EMBL/GenBank/DDBJ whole genome shotgun (WGS) entry which is preliminary data.</text>
</comment>
<evidence type="ECO:0000313" key="2">
    <source>
        <dbReference type="Proteomes" id="UP000037594"/>
    </source>
</evidence>
<dbReference type="EMBL" id="LFOD01000001">
    <property type="protein sequence ID" value="KMV20596.1"/>
    <property type="molecule type" value="Genomic_DNA"/>
</dbReference>
<organism evidence="1 2">
    <name type="scientific">Mycolicibacterium conceptionense</name>
    <dbReference type="NCBI Taxonomy" id="451644"/>
    <lineage>
        <taxon>Bacteria</taxon>
        <taxon>Bacillati</taxon>
        <taxon>Actinomycetota</taxon>
        <taxon>Actinomycetes</taxon>
        <taxon>Mycobacteriales</taxon>
        <taxon>Mycobacteriaceae</taxon>
        <taxon>Mycolicibacterium</taxon>
    </lineage>
</organism>
<proteinExistence type="predicted"/>
<dbReference type="Proteomes" id="UP000037594">
    <property type="component" value="Unassembled WGS sequence"/>
</dbReference>
<sequence length="168" mass="18171">MSNVDENAGQTAAGVSALNPHDAAATLYAIRRGQLDGVLPEAVVGVLRAAAKKAAQEAQRRRYVLRLPDGEVLTRRAVNKAPTIQASGFDEVLCVTDSRSGCPVIVGRTAEGRLVVAKPRADDGWRQMPDGAWSHRDATAEWRTDDEGRFAWIWAGGAPRVEWVEVAQ</sequence>
<protein>
    <submittedName>
        <fullName evidence="1">Uncharacterized protein</fullName>
    </submittedName>
</protein>
<dbReference type="PATRIC" id="fig|451644.5.peg.567"/>